<dbReference type="GO" id="GO:0008831">
    <property type="term" value="F:dTDP-4-dehydrorhamnose reductase activity"/>
    <property type="evidence" value="ECO:0007669"/>
    <property type="project" value="UniProtKB-EC"/>
</dbReference>
<evidence type="ECO:0000313" key="9">
    <source>
        <dbReference type="Proteomes" id="UP000183529"/>
    </source>
</evidence>
<dbReference type="GO" id="GO:0019305">
    <property type="term" value="P:dTDP-rhamnose biosynthetic process"/>
    <property type="evidence" value="ECO:0007669"/>
    <property type="project" value="UniProtKB-UniPathway"/>
</dbReference>
<dbReference type="OrthoDB" id="9803892at2"/>
<evidence type="ECO:0000256" key="5">
    <source>
        <dbReference type="ARBA" id="ARBA00048200"/>
    </source>
</evidence>
<dbReference type="GeneID" id="61307325"/>
<dbReference type="InterPro" id="IPR029903">
    <property type="entry name" value="RmlD-like-bd"/>
</dbReference>
<proteinExistence type="inferred from homology"/>
<gene>
    <name evidence="8" type="ORF">SAMN05216550_11845</name>
</gene>
<comment type="function">
    <text evidence="6">Catalyzes the reduction of dTDP-6-deoxy-L-lyxo-4-hexulose to yield dTDP-L-rhamnose.</text>
</comment>
<dbReference type="SUPFAM" id="SSF51735">
    <property type="entry name" value="NAD(P)-binding Rossmann-fold domains"/>
    <property type="match status" value="1"/>
</dbReference>
<dbReference type="Pfam" id="PF04321">
    <property type="entry name" value="RmlD_sub_bind"/>
    <property type="match status" value="1"/>
</dbReference>
<dbReference type="Proteomes" id="UP000183529">
    <property type="component" value="Unassembled WGS sequence"/>
</dbReference>
<comment type="pathway">
    <text evidence="1 6">Carbohydrate biosynthesis; dTDP-L-rhamnose biosynthesis.</text>
</comment>
<dbReference type="InterPro" id="IPR005913">
    <property type="entry name" value="dTDP_dehydrorham_reduct"/>
</dbReference>
<dbReference type="PANTHER" id="PTHR10491:SF4">
    <property type="entry name" value="METHIONINE ADENOSYLTRANSFERASE 2 SUBUNIT BETA"/>
    <property type="match status" value="1"/>
</dbReference>
<evidence type="ECO:0000256" key="2">
    <source>
        <dbReference type="ARBA" id="ARBA00010944"/>
    </source>
</evidence>
<dbReference type="RefSeq" id="WP_065057871.1">
    <property type="nucleotide sequence ID" value="NZ_CADFGN010000004.1"/>
</dbReference>
<comment type="similarity">
    <text evidence="2 6">Belongs to the dTDP-4-dehydrorhamnose reductase family.</text>
</comment>
<evidence type="ECO:0000313" key="8">
    <source>
        <dbReference type="EMBL" id="SEK09714.1"/>
    </source>
</evidence>
<evidence type="ECO:0000256" key="1">
    <source>
        <dbReference type="ARBA" id="ARBA00004781"/>
    </source>
</evidence>
<feature type="domain" description="RmlD-like substrate binding" evidence="7">
    <location>
        <begin position="16"/>
        <end position="302"/>
    </location>
</feature>
<dbReference type="CDD" id="cd05254">
    <property type="entry name" value="dTDP_HR_like_SDR_e"/>
    <property type="match status" value="1"/>
</dbReference>
<comment type="catalytic activity">
    <reaction evidence="5 6">
        <text>dTDP-beta-L-rhamnose + NADP(+) = dTDP-4-dehydro-beta-L-rhamnose + NADPH + H(+)</text>
        <dbReference type="Rhea" id="RHEA:21796"/>
        <dbReference type="ChEBI" id="CHEBI:15378"/>
        <dbReference type="ChEBI" id="CHEBI:57510"/>
        <dbReference type="ChEBI" id="CHEBI:57783"/>
        <dbReference type="ChEBI" id="CHEBI:58349"/>
        <dbReference type="ChEBI" id="CHEBI:62830"/>
        <dbReference type="EC" id="1.1.1.133"/>
    </reaction>
</comment>
<dbReference type="Gene3D" id="3.40.50.720">
    <property type="entry name" value="NAD(P)-binding Rossmann-like Domain"/>
    <property type="match status" value="1"/>
</dbReference>
<organism evidence="8 9">
    <name type="scientific">Paraburkholderia tropica</name>
    <dbReference type="NCBI Taxonomy" id="92647"/>
    <lineage>
        <taxon>Bacteria</taxon>
        <taxon>Pseudomonadati</taxon>
        <taxon>Pseudomonadota</taxon>
        <taxon>Betaproteobacteria</taxon>
        <taxon>Burkholderiales</taxon>
        <taxon>Burkholderiaceae</taxon>
        <taxon>Paraburkholderia</taxon>
    </lineage>
</organism>
<keyword evidence="6" id="KW-0560">Oxidoreductase</keyword>
<protein>
    <recommendedName>
        <fullName evidence="4 6">dTDP-4-dehydrorhamnose reductase</fullName>
        <ecNumber evidence="3 6">1.1.1.133</ecNumber>
    </recommendedName>
</protein>
<reference evidence="8 9" key="1">
    <citation type="submission" date="2016-10" db="EMBL/GenBank/DDBJ databases">
        <authorList>
            <person name="Varghese N."/>
            <person name="Submissions S."/>
        </authorList>
    </citation>
    <scope>NUCLEOTIDE SEQUENCE [LARGE SCALE GENOMIC DNA]</scope>
    <source>
        <strain evidence="8 9">LMG 22274</strain>
    </source>
</reference>
<name>A0A1A5XLG2_9BURK</name>
<evidence type="ECO:0000256" key="4">
    <source>
        <dbReference type="ARBA" id="ARBA00017099"/>
    </source>
</evidence>
<evidence type="ECO:0000256" key="6">
    <source>
        <dbReference type="RuleBase" id="RU364082"/>
    </source>
</evidence>
<dbReference type="NCBIfam" id="TIGR01214">
    <property type="entry name" value="rmlD"/>
    <property type="match status" value="1"/>
</dbReference>
<dbReference type="GO" id="GO:0005829">
    <property type="term" value="C:cytosol"/>
    <property type="evidence" value="ECO:0007669"/>
    <property type="project" value="TreeGrafter"/>
</dbReference>
<comment type="cofactor">
    <cofactor evidence="6">
        <name>Mg(2+)</name>
        <dbReference type="ChEBI" id="CHEBI:18420"/>
    </cofactor>
    <text evidence="6">Binds 1 Mg(2+) ion per monomer.</text>
</comment>
<dbReference type="InterPro" id="IPR036291">
    <property type="entry name" value="NAD(P)-bd_dom_sf"/>
</dbReference>
<sequence length="313" mass="33795">MSSSIGVQNGRATPLILLTGRNGQVGHELMRSLQGLGRVVAPERVGLDLSDPDSIVQVMRDLRPQLVINAAAYTAVERAETERELAYRINAEAPHVMALEAKRAGAVLIHYSTDYVFDGTKTAPYVETDTARPLSVYGFSKLAGERAIANVGCRHLILRTSWVYGMRGKNFLRTMLRLAQERDTFDVVADQFGAPTWSATIAAQTAHIVAQSLAADDRGAWWDARSGLYHLTASGCASWHDFASTIAAIAGSTADVRPIDSGAWPTAAQRPANSALDCSKLWRTFGLRAPEWDAALRCCLDGVALPETLAAAT</sequence>
<evidence type="ECO:0000259" key="7">
    <source>
        <dbReference type="Pfam" id="PF04321"/>
    </source>
</evidence>
<dbReference type="EMBL" id="FNZM01000018">
    <property type="protein sequence ID" value="SEK09714.1"/>
    <property type="molecule type" value="Genomic_DNA"/>
</dbReference>
<dbReference type="AlphaFoldDB" id="A0A1A5XLG2"/>
<dbReference type="PANTHER" id="PTHR10491">
    <property type="entry name" value="DTDP-4-DEHYDRORHAMNOSE REDUCTASE"/>
    <property type="match status" value="1"/>
</dbReference>
<dbReference type="EC" id="1.1.1.133" evidence="3 6"/>
<dbReference type="Gene3D" id="3.90.25.10">
    <property type="entry name" value="UDP-galactose 4-epimerase, domain 1"/>
    <property type="match status" value="1"/>
</dbReference>
<comment type="caution">
    <text evidence="8">The sequence shown here is derived from an EMBL/GenBank/DDBJ whole genome shotgun (WGS) entry which is preliminary data.</text>
</comment>
<keyword evidence="6" id="KW-0521">NADP</keyword>
<evidence type="ECO:0000256" key="3">
    <source>
        <dbReference type="ARBA" id="ARBA00012929"/>
    </source>
</evidence>
<accession>A0A1A5XLG2</accession>